<dbReference type="RefSeq" id="WP_040092796.1">
    <property type="nucleotide sequence ID" value="NZ_CM020866.1"/>
</dbReference>
<sequence length="99" mass="11520">MKKHYFYVLVCADKTLYAGYTVDLVRREQEHNFGTGAKYTAQSKRRPVKIIYSEEYQTRSAAMQSEAAFKQLSRVDRISFLQKQNVDLSFVIKTDVVKS</sequence>
<comment type="caution">
    <text evidence="3">The sequence shown here is derived from an EMBL/GenBank/DDBJ whole genome shotgun (WGS) entry which is preliminary data.</text>
</comment>
<dbReference type="InterPro" id="IPR035901">
    <property type="entry name" value="GIY-YIG_endonuc_sf"/>
</dbReference>
<dbReference type="InterPro" id="IPR000305">
    <property type="entry name" value="GIY-YIG_endonuc"/>
</dbReference>
<comment type="similarity">
    <text evidence="1">Belongs to the UPF0213 family.</text>
</comment>
<evidence type="ECO:0000313" key="4">
    <source>
        <dbReference type="Proteomes" id="UP000031565"/>
    </source>
</evidence>
<dbReference type="PANTHER" id="PTHR34477">
    <property type="entry name" value="UPF0213 PROTEIN YHBQ"/>
    <property type="match status" value="1"/>
</dbReference>
<organism evidence="3 4">
    <name type="scientific">Spiroplasma poulsonii</name>
    <dbReference type="NCBI Taxonomy" id="2138"/>
    <lineage>
        <taxon>Bacteria</taxon>
        <taxon>Bacillati</taxon>
        <taxon>Mycoplasmatota</taxon>
        <taxon>Mollicutes</taxon>
        <taxon>Entomoplasmatales</taxon>
        <taxon>Spiroplasmataceae</taxon>
        <taxon>Spiroplasma</taxon>
    </lineage>
</organism>
<dbReference type="OrthoDB" id="9807770at2"/>
<evidence type="ECO:0000313" key="3">
    <source>
        <dbReference type="EMBL" id="PQM30616.1"/>
    </source>
</evidence>
<name>A0A2P6FB16_9MOLU</name>
<dbReference type="Pfam" id="PF01541">
    <property type="entry name" value="GIY-YIG"/>
    <property type="match status" value="1"/>
</dbReference>
<dbReference type="PROSITE" id="PS50164">
    <property type="entry name" value="GIY_YIG"/>
    <property type="match status" value="1"/>
</dbReference>
<proteinExistence type="inferred from homology"/>
<reference evidence="3 4" key="1">
    <citation type="journal article" date="2015" name="MBio">
        <title>Genome sequence of the Drosophila melanogaster male-killing Spiroplasma strain MSRO endosymbiont.</title>
        <authorList>
            <person name="Paredes J.C."/>
            <person name="Herren J.K."/>
            <person name="Schupfer F."/>
            <person name="Marin R."/>
            <person name="Claverol S."/>
            <person name="Kuo C.H."/>
            <person name="Lemaitre B."/>
            <person name="Beven L."/>
        </authorList>
    </citation>
    <scope>NUCLEOTIDE SEQUENCE [LARGE SCALE GENOMIC DNA]</scope>
    <source>
        <strain evidence="3 4">MSRO</strain>
    </source>
</reference>
<dbReference type="EMBL" id="JTLV02000001">
    <property type="protein sequence ID" value="PQM30616.1"/>
    <property type="molecule type" value="Genomic_DNA"/>
</dbReference>
<dbReference type="SUPFAM" id="SSF82771">
    <property type="entry name" value="GIY-YIG endonuclease"/>
    <property type="match status" value="1"/>
</dbReference>
<evidence type="ECO:0000259" key="2">
    <source>
        <dbReference type="PROSITE" id="PS50164"/>
    </source>
</evidence>
<dbReference type="CDD" id="cd10456">
    <property type="entry name" value="GIY-YIG_UPF0213"/>
    <property type="match status" value="1"/>
</dbReference>
<dbReference type="STRING" id="2138.SMSRO_v1c03740"/>
<dbReference type="Proteomes" id="UP000031565">
    <property type="component" value="Unassembled WGS sequence"/>
</dbReference>
<evidence type="ECO:0000256" key="1">
    <source>
        <dbReference type="ARBA" id="ARBA00007435"/>
    </source>
</evidence>
<dbReference type="Gene3D" id="3.40.1440.10">
    <property type="entry name" value="GIY-YIG endonuclease"/>
    <property type="match status" value="1"/>
</dbReference>
<gene>
    <name evidence="3" type="ORF">SMSRO_SF003940</name>
</gene>
<feature type="domain" description="GIY-YIG" evidence="2">
    <location>
        <begin position="2"/>
        <end position="86"/>
    </location>
</feature>
<protein>
    <submittedName>
        <fullName evidence="3">GIY-YIG nuclease superfamily protein</fullName>
    </submittedName>
</protein>
<dbReference type="AlphaFoldDB" id="A0A2P6FB16"/>
<dbReference type="InterPro" id="IPR050190">
    <property type="entry name" value="UPF0213_domain"/>
</dbReference>
<keyword evidence="4" id="KW-1185">Reference proteome</keyword>
<dbReference type="PANTHER" id="PTHR34477:SF1">
    <property type="entry name" value="UPF0213 PROTEIN YHBQ"/>
    <property type="match status" value="1"/>
</dbReference>
<accession>A0A2P6FB16</accession>